<evidence type="ECO:0000313" key="3">
    <source>
        <dbReference type="Proteomes" id="UP000053820"/>
    </source>
</evidence>
<dbReference type="EMBL" id="KN839861">
    <property type="protein sequence ID" value="KIJ61627.1"/>
    <property type="molecule type" value="Genomic_DNA"/>
</dbReference>
<proteinExistence type="predicted"/>
<dbReference type="AlphaFoldDB" id="A0A0C9WCG7"/>
<reference evidence="2 3" key="1">
    <citation type="submission" date="2014-04" db="EMBL/GenBank/DDBJ databases">
        <title>Evolutionary Origins and Diversification of the Mycorrhizal Mutualists.</title>
        <authorList>
            <consortium name="DOE Joint Genome Institute"/>
            <consortium name="Mycorrhizal Genomics Consortium"/>
            <person name="Kohler A."/>
            <person name="Kuo A."/>
            <person name="Nagy L.G."/>
            <person name="Floudas D."/>
            <person name="Copeland A."/>
            <person name="Barry K.W."/>
            <person name="Cichocki N."/>
            <person name="Veneault-Fourrey C."/>
            <person name="LaButti K."/>
            <person name="Lindquist E.A."/>
            <person name="Lipzen A."/>
            <person name="Lundell T."/>
            <person name="Morin E."/>
            <person name="Murat C."/>
            <person name="Riley R."/>
            <person name="Ohm R."/>
            <person name="Sun H."/>
            <person name="Tunlid A."/>
            <person name="Henrissat B."/>
            <person name="Grigoriev I.V."/>
            <person name="Hibbett D.S."/>
            <person name="Martin F."/>
        </authorList>
    </citation>
    <scope>NUCLEOTIDE SEQUENCE [LARGE SCALE GENOMIC DNA]</scope>
    <source>
        <strain evidence="2 3">MD-312</strain>
    </source>
</reference>
<name>A0A0C9WCG7_9AGAM</name>
<dbReference type="HOGENOM" id="CLU_1421581_0_0_1"/>
<dbReference type="Proteomes" id="UP000053820">
    <property type="component" value="Unassembled WGS sequence"/>
</dbReference>
<feature type="compositionally biased region" description="Polar residues" evidence="1">
    <location>
        <begin position="1"/>
        <end position="11"/>
    </location>
</feature>
<dbReference type="OrthoDB" id="3224400at2759"/>
<feature type="region of interest" description="Disordered" evidence="1">
    <location>
        <begin position="1"/>
        <end position="36"/>
    </location>
</feature>
<protein>
    <submittedName>
        <fullName evidence="2">Unplaced genomic scaffold scaffold_27, whole genome shotgun sequence</fullName>
    </submittedName>
</protein>
<gene>
    <name evidence="2" type="ORF">HYDPIDRAFT_115801</name>
</gene>
<organism evidence="2 3">
    <name type="scientific">Hydnomerulius pinastri MD-312</name>
    <dbReference type="NCBI Taxonomy" id="994086"/>
    <lineage>
        <taxon>Eukaryota</taxon>
        <taxon>Fungi</taxon>
        <taxon>Dikarya</taxon>
        <taxon>Basidiomycota</taxon>
        <taxon>Agaricomycotina</taxon>
        <taxon>Agaricomycetes</taxon>
        <taxon>Agaricomycetidae</taxon>
        <taxon>Boletales</taxon>
        <taxon>Boletales incertae sedis</taxon>
        <taxon>Leucogyrophana</taxon>
    </lineage>
</organism>
<keyword evidence="3" id="KW-1185">Reference proteome</keyword>
<sequence length="191" mass="21130">MDGTTSSSPSDEITILEPGHDETPQATPQEPPQPDVLRPSLEEVLAKASSALELEFASSISRSVMEEANRTELFRKVLRKNLFLTIVKTYAWSNARLVHEAHVAERALETHVQDLLQAEKEQGRSSHPPHTFFGMRAMALLVFVVGMVAVTDLRSCSFIKISPVLVSPSCSPRSTGLFQPLHRLDLDVPTM</sequence>
<evidence type="ECO:0000313" key="2">
    <source>
        <dbReference type="EMBL" id="KIJ61627.1"/>
    </source>
</evidence>
<evidence type="ECO:0000256" key="1">
    <source>
        <dbReference type="SAM" id="MobiDB-lite"/>
    </source>
</evidence>
<accession>A0A0C9WCG7</accession>